<name>A0ABR0AET4_9CRUS</name>
<protein>
    <submittedName>
        <fullName evidence="1">Uncharacterized protein</fullName>
    </submittedName>
</protein>
<comment type="caution">
    <text evidence="1">The sequence shown here is derived from an EMBL/GenBank/DDBJ whole genome shotgun (WGS) entry which is preliminary data.</text>
</comment>
<gene>
    <name evidence="1" type="ORF">OUZ56_008909</name>
</gene>
<evidence type="ECO:0000313" key="1">
    <source>
        <dbReference type="EMBL" id="KAK4023503.1"/>
    </source>
</evidence>
<organism evidence="1 2">
    <name type="scientific">Daphnia magna</name>
    <dbReference type="NCBI Taxonomy" id="35525"/>
    <lineage>
        <taxon>Eukaryota</taxon>
        <taxon>Metazoa</taxon>
        <taxon>Ecdysozoa</taxon>
        <taxon>Arthropoda</taxon>
        <taxon>Crustacea</taxon>
        <taxon>Branchiopoda</taxon>
        <taxon>Diplostraca</taxon>
        <taxon>Cladocera</taxon>
        <taxon>Anomopoda</taxon>
        <taxon>Daphniidae</taxon>
        <taxon>Daphnia</taxon>
    </lineage>
</organism>
<keyword evidence="2" id="KW-1185">Reference proteome</keyword>
<dbReference type="EMBL" id="JAOYFB010000037">
    <property type="protein sequence ID" value="KAK4023503.1"/>
    <property type="molecule type" value="Genomic_DNA"/>
</dbReference>
<dbReference type="Proteomes" id="UP001234178">
    <property type="component" value="Unassembled WGS sequence"/>
</dbReference>
<evidence type="ECO:0000313" key="2">
    <source>
        <dbReference type="Proteomes" id="UP001234178"/>
    </source>
</evidence>
<proteinExistence type="predicted"/>
<sequence>MSHESPNRIAGKEHVMEQSTWTRLSHVRWMMTATATRQWKPVQVTPLPRKNLEQTRPAADTRRFTINRGPPTVYNISSLGT</sequence>
<reference evidence="1 2" key="1">
    <citation type="journal article" date="2023" name="Nucleic Acids Res.">
        <title>The hologenome of Daphnia magna reveals possible DNA methylation and microbiome-mediated evolution of the host genome.</title>
        <authorList>
            <person name="Chaturvedi A."/>
            <person name="Li X."/>
            <person name="Dhandapani V."/>
            <person name="Marshall H."/>
            <person name="Kissane S."/>
            <person name="Cuenca-Cambronero M."/>
            <person name="Asole G."/>
            <person name="Calvet F."/>
            <person name="Ruiz-Romero M."/>
            <person name="Marangio P."/>
            <person name="Guigo R."/>
            <person name="Rago D."/>
            <person name="Mirbahai L."/>
            <person name="Eastwood N."/>
            <person name="Colbourne J.K."/>
            <person name="Zhou J."/>
            <person name="Mallon E."/>
            <person name="Orsini L."/>
        </authorList>
    </citation>
    <scope>NUCLEOTIDE SEQUENCE [LARGE SCALE GENOMIC DNA]</scope>
    <source>
        <strain evidence="1">LRV0_1</strain>
    </source>
</reference>
<accession>A0ABR0AET4</accession>